<feature type="domain" description="TonB-dependent receptor-like beta-barrel" evidence="14">
    <location>
        <begin position="310"/>
        <end position="745"/>
    </location>
</feature>
<keyword evidence="7" id="KW-0406">Ion transport</keyword>
<dbReference type="GO" id="GO:0006826">
    <property type="term" value="P:iron ion transport"/>
    <property type="evidence" value="ECO:0007669"/>
    <property type="project" value="UniProtKB-KW"/>
</dbReference>
<keyword evidence="13" id="KW-0732">Signal</keyword>
<dbReference type="PANTHER" id="PTHR32552">
    <property type="entry name" value="FERRICHROME IRON RECEPTOR-RELATED"/>
    <property type="match status" value="1"/>
</dbReference>
<gene>
    <name evidence="16" type="ORF">H4K34_07865</name>
</gene>
<dbReference type="Pfam" id="PF07715">
    <property type="entry name" value="Plug"/>
    <property type="match status" value="1"/>
</dbReference>
<dbReference type="InterPro" id="IPR012910">
    <property type="entry name" value="Plug_dom"/>
</dbReference>
<evidence type="ECO:0000313" key="17">
    <source>
        <dbReference type="Proteomes" id="UP000516305"/>
    </source>
</evidence>
<comment type="similarity">
    <text evidence="11 12">Belongs to the TonB-dependent receptor family.</text>
</comment>
<dbReference type="InterPro" id="IPR039426">
    <property type="entry name" value="TonB-dep_rcpt-like"/>
</dbReference>
<evidence type="ECO:0000256" key="3">
    <source>
        <dbReference type="ARBA" id="ARBA00022452"/>
    </source>
</evidence>
<organism evidence="16 17">
    <name type="scientific">Croceimicrobium hydrocarbonivorans</name>
    <dbReference type="NCBI Taxonomy" id="2761580"/>
    <lineage>
        <taxon>Bacteria</taxon>
        <taxon>Pseudomonadati</taxon>
        <taxon>Bacteroidota</taxon>
        <taxon>Flavobacteriia</taxon>
        <taxon>Flavobacteriales</taxon>
        <taxon>Owenweeksiaceae</taxon>
        <taxon>Croceimicrobium</taxon>
    </lineage>
</organism>
<protein>
    <submittedName>
        <fullName evidence="16">TonB-dependent receptor</fullName>
    </submittedName>
</protein>
<evidence type="ECO:0000313" key="16">
    <source>
        <dbReference type="EMBL" id="QNR25747.1"/>
    </source>
</evidence>
<keyword evidence="8 12" id="KW-0798">TonB box</keyword>
<dbReference type="PANTHER" id="PTHR32552:SF81">
    <property type="entry name" value="TONB-DEPENDENT OUTER MEMBRANE RECEPTOR"/>
    <property type="match status" value="1"/>
</dbReference>
<dbReference type="Gene3D" id="2.170.130.10">
    <property type="entry name" value="TonB-dependent receptor, plug domain"/>
    <property type="match status" value="1"/>
</dbReference>
<evidence type="ECO:0000259" key="15">
    <source>
        <dbReference type="Pfam" id="PF07715"/>
    </source>
</evidence>
<keyword evidence="9 11" id="KW-0472">Membrane</keyword>
<feature type="signal peptide" evidence="13">
    <location>
        <begin position="1"/>
        <end position="18"/>
    </location>
</feature>
<dbReference type="InterPro" id="IPR000531">
    <property type="entry name" value="Beta-barrel_TonB"/>
</dbReference>
<keyword evidence="4" id="KW-0410">Iron transport</keyword>
<dbReference type="AlphaFoldDB" id="A0A7H0VJ49"/>
<dbReference type="SUPFAM" id="SSF56935">
    <property type="entry name" value="Porins"/>
    <property type="match status" value="1"/>
</dbReference>
<keyword evidence="5 11" id="KW-0812">Transmembrane</keyword>
<evidence type="ECO:0000256" key="10">
    <source>
        <dbReference type="ARBA" id="ARBA00023237"/>
    </source>
</evidence>
<evidence type="ECO:0000256" key="6">
    <source>
        <dbReference type="ARBA" id="ARBA00023004"/>
    </source>
</evidence>
<name>A0A7H0VJ49_9FLAO</name>
<feature type="chain" id="PRO_5029017585" evidence="13">
    <location>
        <begin position="19"/>
        <end position="783"/>
    </location>
</feature>
<dbReference type="GO" id="GO:0009279">
    <property type="term" value="C:cell outer membrane"/>
    <property type="evidence" value="ECO:0007669"/>
    <property type="project" value="UniProtKB-SubCell"/>
</dbReference>
<evidence type="ECO:0000256" key="4">
    <source>
        <dbReference type="ARBA" id="ARBA00022496"/>
    </source>
</evidence>
<keyword evidence="17" id="KW-1185">Reference proteome</keyword>
<accession>A0A7H0VJ49</accession>
<evidence type="ECO:0000256" key="11">
    <source>
        <dbReference type="PROSITE-ProRule" id="PRU01360"/>
    </source>
</evidence>
<keyword evidence="3 11" id="KW-1134">Transmembrane beta strand</keyword>
<reference evidence="16 17" key="1">
    <citation type="submission" date="2020-08" db="EMBL/GenBank/DDBJ databases">
        <title>Croceimicrobium hydrocarbonivorans gen. nov., sp. nov., a novel marine bacterium isolated from a bacterial consortium that degrades polyethylene terephthalate.</title>
        <authorList>
            <person name="Liu R."/>
        </authorList>
    </citation>
    <scope>NUCLEOTIDE SEQUENCE [LARGE SCALE GENOMIC DNA]</scope>
    <source>
        <strain evidence="16 17">A20-9</strain>
    </source>
</reference>
<dbReference type="InterPro" id="IPR037066">
    <property type="entry name" value="Plug_dom_sf"/>
</dbReference>
<evidence type="ECO:0000256" key="13">
    <source>
        <dbReference type="SAM" id="SignalP"/>
    </source>
</evidence>
<feature type="domain" description="TonB-dependent receptor plug" evidence="15">
    <location>
        <begin position="111"/>
        <end position="223"/>
    </location>
</feature>
<evidence type="ECO:0000256" key="9">
    <source>
        <dbReference type="ARBA" id="ARBA00023136"/>
    </source>
</evidence>
<dbReference type="RefSeq" id="WP_210760272.1">
    <property type="nucleotide sequence ID" value="NZ_CP060139.1"/>
</dbReference>
<keyword evidence="6" id="KW-0408">Iron</keyword>
<evidence type="ECO:0000256" key="7">
    <source>
        <dbReference type="ARBA" id="ARBA00023065"/>
    </source>
</evidence>
<keyword evidence="10 11" id="KW-0998">Cell outer membrane</keyword>
<keyword evidence="16" id="KW-0675">Receptor</keyword>
<keyword evidence="2 11" id="KW-0813">Transport</keyword>
<dbReference type="InterPro" id="IPR036942">
    <property type="entry name" value="Beta-barrel_TonB_sf"/>
</dbReference>
<sequence>MKRLLLIVLMLSPILSFAQNVRGRISDAENRQPLAGVLVSNAEGQEVRSDIEGLFSLNCSAEIRISHPDFITQTVEIDDCNQFYEIALLASNEELPMVEVSAPRKASYQESQAVQNLDPRELQMGKGLFMDEAINTHVPGVNMWRRTVSGGQQFNIRGYGNGVGFRGASNNFNTQGTKVYLNGIPLTDAEGLTVLDDIDFASISAVNIQKGPAGSKYGFAIAGAINLSILPAKEGESYVQQSATIGDFGLQRYTTTIARGTENGSWLLNYGHQKADGYMEHTASRKDFVNLVGSFRISAKQRVETYFGYSDSYDERGGELTIAQFEAGDNTGNARYIKNNAHSKVERLRFGLSNHYQFNSHWNNQTTVFGSGASSTSSSAGGWNDEQPINFGLRSDFGSSFKLAEDYLLSGHTGIEIQFQRNHALSHSMIEDSLYPSGYNIVGPLKSNQFVRNQNQVYFSQWELQMPHDWSFEAGISLSSLSIDLENRMYQNGNDLDPRYQIDYKNYWSPHIALRKSFAKKWSLFASYNRSYKTPLSGNIIIGATGELNTDLVPESGSQIEIGAQGNLLNGRLNFQIAAFSTQFRNKMTSVAVPLDSVTTAYTYLINAGGQDNQGLEASLRYEIIGSKNRIFKHVQPWANVTANDFVYRDFYYEGVPRGASQAVTEVYDGQAVAGVSPLSYNAGIDVQGTAGWYTKLSLRHQGAMNITSDGANKTEAFDVLNLKAGYKIALAAGFNLHVFAGLNNMLSSRYYYMVFVNQLADAYLPAPDRLNSYGGIELRYNF</sequence>
<evidence type="ECO:0000259" key="14">
    <source>
        <dbReference type="Pfam" id="PF00593"/>
    </source>
</evidence>
<dbReference type="Gene3D" id="2.40.170.20">
    <property type="entry name" value="TonB-dependent receptor, beta-barrel domain"/>
    <property type="match status" value="1"/>
</dbReference>
<evidence type="ECO:0000256" key="8">
    <source>
        <dbReference type="ARBA" id="ARBA00023077"/>
    </source>
</evidence>
<dbReference type="EMBL" id="CP060139">
    <property type="protein sequence ID" value="QNR25747.1"/>
    <property type="molecule type" value="Genomic_DNA"/>
</dbReference>
<evidence type="ECO:0000256" key="1">
    <source>
        <dbReference type="ARBA" id="ARBA00004571"/>
    </source>
</evidence>
<evidence type="ECO:0000256" key="12">
    <source>
        <dbReference type="RuleBase" id="RU003357"/>
    </source>
</evidence>
<dbReference type="Proteomes" id="UP000516305">
    <property type="component" value="Chromosome"/>
</dbReference>
<comment type="subcellular location">
    <subcellularLocation>
        <location evidence="1 11">Cell outer membrane</location>
        <topology evidence="1 11">Multi-pass membrane protein</topology>
    </subcellularLocation>
</comment>
<dbReference type="PROSITE" id="PS52016">
    <property type="entry name" value="TONB_DEPENDENT_REC_3"/>
    <property type="match status" value="1"/>
</dbReference>
<dbReference type="KEGG" id="chyd:H4K34_07865"/>
<dbReference type="Pfam" id="PF00593">
    <property type="entry name" value="TonB_dep_Rec_b-barrel"/>
    <property type="match status" value="1"/>
</dbReference>
<evidence type="ECO:0000256" key="2">
    <source>
        <dbReference type="ARBA" id="ARBA00022448"/>
    </source>
</evidence>
<evidence type="ECO:0000256" key="5">
    <source>
        <dbReference type="ARBA" id="ARBA00022692"/>
    </source>
</evidence>
<proteinExistence type="inferred from homology"/>